<dbReference type="RefSeq" id="WP_044962087.1">
    <property type="nucleotide sequence ID" value="NZ_CAKXSV010000001.1"/>
</dbReference>
<protein>
    <submittedName>
        <fullName evidence="2">Rrf2 family transcriptional regulator</fullName>
    </submittedName>
</protein>
<proteinExistence type="predicted"/>
<dbReference type="PANTHER" id="PTHR33221">
    <property type="entry name" value="WINGED HELIX-TURN-HELIX TRANSCRIPTIONAL REGULATOR, RRF2 FAMILY"/>
    <property type="match status" value="1"/>
</dbReference>
<dbReference type="PROSITE" id="PS51197">
    <property type="entry name" value="HTH_RRF2_2"/>
    <property type="match status" value="1"/>
</dbReference>
<dbReference type="GO" id="GO:0003677">
    <property type="term" value="F:DNA binding"/>
    <property type="evidence" value="ECO:0007669"/>
    <property type="project" value="UniProtKB-KW"/>
</dbReference>
<sequence>MRISTRGRYALRLMLDLATNYTGKPIRLKDVAKRQEISDKYLEQIISILNKAGFVRSVRGPQGGYALQQTPDKYTVGMILRLTEGSLSPVECLDDNGAICDREENCVTQILWKKLDDAIKGVVDHITLEDLMNWQAVKADEYII</sequence>
<dbReference type="InterPro" id="IPR000944">
    <property type="entry name" value="Tscrpt_reg_Rrf2"/>
</dbReference>
<accession>A0A6L8TGV3</accession>
<evidence type="ECO:0000256" key="1">
    <source>
        <dbReference type="ARBA" id="ARBA00023125"/>
    </source>
</evidence>
<dbReference type="SUPFAM" id="SSF46785">
    <property type="entry name" value="Winged helix' DNA-binding domain"/>
    <property type="match status" value="1"/>
</dbReference>
<dbReference type="InterPro" id="IPR036388">
    <property type="entry name" value="WH-like_DNA-bd_sf"/>
</dbReference>
<dbReference type="Proteomes" id="UP000473323">
    <property type="component" value="Unassembled WGS sequence"/>
</dbReference>
<dbReference type="GO" id="GO:0003700">
    <property type="term" value="F:DNA-binding transcription factor activity"/>
    <property type="evidence" value="ECO:0007669"/>
    <property type="project" value="TreeGrafter"/>
</dbReference>
<comment type="caution">
    <text evidence="2">The sequence shown here is derived from an EMBL/GenBank/DDBJ whole genome shotgun (WGS) entry which is preliminary data.</text>
</comment>
<dbReference type="GO" id="GO:0005829">
    <property type="term" value="C:cytosol"/>
    <property type="evidence" value="ECO:0007669"/>
    <property type="project" value="TreeGrafter"/>
</dbReference>
<dbReference type="Pfam" id="PF02082">
    <property type="entry name" value="Rrf2"/>
    <property type="match status" value="1"/>
</dbReference>
<dbReference type="PANTHER" id="PTHR33221:SF5">
    <property type="entry name" value="HTH-TYPE TRANSCRIPTIONAL REGULATOR ISCR"/>
    <property type="match status" value="1"/>
</dbReference>
<dbReference type="AlphaFoldDB" id="A0A6L8TGV3"/>
<evidence type="ECO:0000313" key="3">
    <source>
        <dbReference type="Proteomes" id="UP000473323"/>
    </source>
</evidence>
<organism evidence="2 3">
    <name type="scientific">Blautia massiliensis</name>
    <name type="common">ex Durand et al. 2017</name>
    <dbReference type="NCBI Taxonomy" id="1737424"/>
    <lineage>
        <taxon>Bacteria</taxon>
        <taxon>Bacillati</taxon>
        <taxon>Bacillota</taxon>
        <taxon>Clostridia</taxon>
        <taxon>Lachnospirales</taxon>
        <taxon>Lachnospiraceae</taxon>
        <taxon>Blautia</taxon>
    </lineage>
</organism>
<dbReference type="EMBL" id="WWVT01000036">
    <property type="protein sequence ID" value="MZL63445.1"/>
    <property type="molecule type" value="Genomic_DNA"/>
</dbReference>
<evidence type="ECO:0000313" key="2">
    <source>
        <dbReference type="EMBL" id="MZL63445.1"/>
    </source>
</evidence>
<reference evidence="2 3" key="1">
    <citation type="journal article" date="2019" name="Nat. Med.">
        <title>A library of human gut bacterial isolates paired with longitudinal multiomics data enables mechanistic microbiome research.</title>
        <authorList>
            <person name="Poyet M."/>
            <person name="Groussin M."/>
            <person name="Gibbons S.M."/>
            <person name="Avila-Pacheco J."/>
            <person name="Jiang X."/>
            <person name="Kearney S.M."/>
            <person name="Perrotta A.R."/>
            <person name="Berdy B."/>
            <person name="Zhao S."/>
            <person name="Lieberman T.D."/>
            <person name="Swanson P.K."/>
            <person name="Smith M."/>
            <person name="Roesemann S."/>
            <person name="Alexander J.E."/>
            <person name="Rich S.A."/>
            <person name="Livny J."/>
            <person name="Vlamakis H."/>
            <person name="Clish C."/>
            <person name="Bullock K."/>
            <person name="Deik A."/>
            <person name="Scott J."/>
            <person name="Pierce K.A."/>
            <person name="Xavier R.J."/>
            <person name="Alm E.J."/>
        </authorList>
    </citation>
    <scope>NUCLEOTIDE SEQUENCE [LARGE SCALE GENOMIC DNA]</scope>
    <source>
        <strain evidence="2 3">BIOML-A4</strain>
    </source>
</reference>
<gene>
    <name evidence="2" type="ORF">GT694_15620</name>
</gene>
<dbReference type="NCBIfam" id="TIGR00738">
    <property type="entry name" value="rrf2_super"/>
    <property type="match status" value="1"/>
</dbReference>
<dbReference type="InterPro" id="IPR036390">
    <property type="entry name" value="WH_DNA-bd_sf"/>
</dbReference>
<dbReference type="Gene3D" id="1.10.10.10">
    <property type="entry name" value="Winged helix-like DNA-binding domain superfamily/Winged helix DNA-binding domain"/>
    <property type="match status" value="1"/>
</dbReference>
<name>A0A6L8TGV3_9FIRM</name>
<keyword evidence="1" id="KW-0238">DNA-binding</keyword>